<dbReference type="PANTHER" id="PTHR40741">
    <property type="entry name" value="AMASTIN-RELATED"/>
    <property type="match status" value="1"/>
</dbReference>
<reference evidence="2 3" key="1">
    <citation type="journal article" date="2015" name="Sci. Rep.">
        <title>The genome of Leishmania panamensis: insights into genomics of the L. (Viannia) subgenus.</title>
        <authorList>
            <person name="Llanes A."/>
            <person name="Restrepo C.M."/>
            <person name="Vecchio G.D."/>
            <person name="Anguizola F.J."/>
            <person name="Lleonart R."/>
        </authorList>
    </citation>
    <scope>NUCLEOTIDE SEQUENCE [LARGE SCALE GENOMIC DNA]</scope>
    <source>
        <strain evidence="2 3">MHOM/PA/94/PSC-1</strain>
    </source>
</reference>
<dbReference type="GeneID" id="22573626"/>
<dbReference type="AlphaFoldDB" id="A0A088RLV7"/>
<dbReference type="KEGG" id="lpan:LPMP_160490"/>
<accession>A0A088RLV7</accession>
<organism evidence="2 3">
    <name type="scientific">Leishmania panamensis</name>
    <dbReference type="NCBI Taxonomy" id="5679"/>
    <lineage>
        <taxon>Eukaryota</taxon>
        <taxon>Discoba</taxon>
        <taxon>Euglenozoa</taxon>
        <taxon>Kinetoplastea</taxon>
        <taxon>Metakinetoplastina</taxon>
        <taxon>Trypanosomatida</taxon>
        <taxon>Trypanosomatidae</taxon>
        <taxon>Leishmaniinae</taxon>
        <taxon>Leishmania</taxon>
        <taxon>Leishmania guyanensis species complex</taxon>
    </lineage>
</organism>
<dbReference type="EMBL" id="CP009385">
    <property type="protein sequence ID" value="AIN96923.1"/>
    <property type="molecule type" value="Genomic_DNA"/>
</dbReference>
<keyword evidence="1" id="KW-1133">Transmembrane helix</keyword>
<evidence type="ECO:0000313" key="2">
    <source>
        <dbReference type="EMBL" id="AIN96923.1"/>
    </source>
</evidence>
<feature type="transmembrane region" description="Helical" evidence="1">
    <location>
        <begin position="76"/>
        <end position="105"/>
    </location>
</feature>
<keyword evidence="3" id="KW-1185">Reference proteome</keyword>
<dbReference type="PROSITE" id="PS51257">
    <property type="entry name" value="PROKAR_LIPOPROTEIN"/>
    <property type="match status" value="1"/>
</dbReference>
<sequence>MKCCRVLVFILLLLFTACAVCSIVFPQFRKTVSNTTSTTDTVHFWYRQSSRSVADVQGVVMSRTYSYRLLCLQGQVCYTVAAALSVAAATFIGASMLFAACWISAYNNDGLFVTSTFMTFMSFTCSSATLGLMVYTYTTTLCPDEETQICAAKRDGYAMAEGFYLLCTTTVGTFICFIIGFGLCCSVLCCGSEIKDDDYA</sequence>
<feature type="transmembrane region" description="Helical" evidence="1">
    <location>
        <begin position="111"/>
        <end position="135"/>
    </location>
</feature>
<protein>
    <recommendedName>
        <fullName evidence="4">Amastin-like protein</fullName>
    </recommendedName>
</protein>
<keyword evidence="1" id="KW-0812">Transmembrane</keyword>
<evidence type="ECO:0000313" key="3">
    <source>
        <dbReference type="Proteomes" id="UP000063063"/>
    </source>
</evidence>
<gene>
    <name evidence="2" type="ORF">LPMP_160490</name>
</gene>
<dbReference type="Proteomes" id="UP000063063">
    <property type="component" value="Chromosome 16"/>
</dbReference>
<feature type="transmembrane region" description="Helical" evidence="1">
    <location>
        <begin position="6"/>
        <end position="25"/>
    </location>
</feature>
<feature type="transmembrane region" description="Helical" evidence="1">
    <location>
        <begin position="163"/>
        <end position="183"/>
    </location>
</feature>
<evidence type="ECO:0000256" key="1">
    <source>
        <dbReference type="SAM" id="Phobius"/>
    </source>
</evidence>
<dbReference type="VEuPathDB" id="TriTrypDB:LPAL13_160009000"/>
<dbReference type="OrthoDB" id="259689at2759"/>
<evidence type="ECO:0008006" key="4">
    <source>
        <dbReference type="Google" id="ProtNLM"/>
    </source>
</evidence>
<name>A0A088RLV7_LEIPA</name>
<dbReference type="VEuPathDB" id="TriTrypDB:LPMP_160490"/>
<proteinExistence type="predicted"/>
<dbReference type="RefSeq" id="XP_010697576.1">
    <property type="nucleotide sequence ID" value="XM_010699274.1"/>
</dbReference>
<dbReference type="PANTHER" id="PTHR40741:SF1">
    <property type="entry name" value="AMASTIN"/>
    <property type="match status" value="1"/>
</dbReference>
<dbReference type="eggNOG" id="ENOG502SMX0">
    <property type="taxonomic scope" value="Eukaryota"/>
</dbReference>
<keyword evidence="1" id="KW-0472">Membrane</keyword>